<feature type="DNA-binding region" description="H-T-H motif" evidence="4">
    <location>
        <begin position="57"/>
        <end position="76"/>
    </location>
</feature>
<keyword evidence="3" id="KW-0804">Transcription</keyword>
<proteinExistence type="predicted"/>
<dbReference type="KEGG" id="salj:SMD11_2752"/>
<sequence>MTPAARTATAPAPRARTSPPAPPATGGLRERKRERTRRAIAQAAFRLFAEDGFDAVTLTRIAAAADVAPATVFTHYASKEDIFFGRRDDFEPMVAEAVTGAATGAELLEELGRAYAGAFDIALAEDSLEQARVFSRVLLDSPALRHSYHPLAHRRRLLLEELLMERAGAHAADPVVRAELEAFAALANTARELGFEALHRSLAAGEPTDRVREAAETALARGYGRVVRAYGGKGVGVLDAG</sequence>
<feature type="domain" description="HTH tetR-type" evidence="6">
    <location>
        <begin position="34"/>
        <end position="94"/>
    </location>
</feature>
<dbReference type="InterPro" id="IPR009057">
    <property type="entry name" value="Homeodomain-like_sf"/>
</dbReference>
<organism evidence="7 8">
    <name type="scientific">Streptomyces albireticuli</name>
    <dbReference type="NCBI Taxonomy" id="1940"/>
    <lineage>
        <taxon>Bacteria</taxon>
        <taxon>Bacillati</taxon>
        <taxon>Actinomycetota</taxon>
        <taxon>Actinomycetes</taxon>
        <taxon>Kitasatosporales</taxon>
        <taxon>Streptomycetaceae</taxon>
        <taxon>Streptomyces</taxon>
    </lineage>
</organism>
<dbReference type="AlphaFoldDB" id="A0A1Z2L280"/>
<accession>A0A1Z2L280</accession>
<evidence type="ECO:0000256" key="4">
    <source>
        <dbReference type="PROSITE-ProRule" id="PRU00335"/>
    </source>
</evidence>
<gene>
    <name evidence="7" type="ORF">SMD11_2752</name>
</gene>
<feature type="region of interest" description="Disordered" evidence="5">
    <location>
        <begin position="1"/>
        <end position="34"/>
    </location>
</feature>
<dbReference type="RefSeq" id="WP_087926702.1">
    <property type="nucleotide sequence ID" value="NZ_CP021744.1"/>
</dbReference>
<dbReference type="OrthoDB" id="155497at2"/>
<dbReference type="InterPro" id="IPR050109">
    <property type="entry name" value="HTH-type_TetR-like_transc_reg"/>
</dbReference>
<dbReference type="PRINTS" id="PR00455">
    <property type="entry name" value="HTHTETR"/>
</dbReference>
<evidence type="ECO:0000259" key="6">
    <source>
        <dbReference type="PROSITE" id="PS50977"/>
    </source>
</evidence>
<evidence type="ECO:0000256" key="3">
    <source>
        <dbReference type="ARBA" id="ARBA00023163"/>
    </source>
</evidence>
<dbReference type="EMBL" id="CP021744">
    <property type="protein sequence ID" value="ARZ68400.1"/>
    <property type="molecule type" value="Genomic_DNA"/>
</dbReference>
<evidence type="ECO:0000256" key="2">
    <source>
        <dbReference type="ARBA" id="ARBA00023125"/>
    </source>
</evidence>
<dbReference type="SUPFAM" id="SSF46689">
    <property type="entry name" value="Homeodomain-like"/>
    <property type="match status" value="1"/>
</dbReference>
<dbReference type="Pfam" id="PF00440">
    <property type="entry name" value="TetR_N"/>
    <property type="match status" value="1"/>
</dbReference>
<keyword evidence="2 4" id="KW-0238">DNA-binding</keyword>
<dbReference type="PROSITE" id="PS50977">
    <property type="entry name" value="HTH_TETR_2"/>
    <property type="match status" value="1"/>
</dbReference>
<dbReference type="GO" id="GO:0000976">
    <property type="term" value="F:transcription cis-regulatory region binding"/>
    <property type="evidence" value="ECO:0007669"/>
    <property type="project" value="TreeGrafter"/>
</dbReference>
<name>A0A1Z2L280_9ACTN</name>
<dbReference type="PANTHER" id="PTHR30055">
    <property type="entry name" value="HTH-TYPE TRANSCRIPTIONAL REGULATOR RUTR"/>
    <property type="match status" value="1"/>
</dbReference>
<dbReference type="Gene3D" id="1.10.357.10">
    <property type="entry name" value="Tetracycline Repressor, domain 2"/>
    <property type="match status" value="1"/>
</dbReference>
<evidence type="ECO:0000256" key="5">
    <source>
        <dbReference type="SAM" id="MobiDB-lite"/>
    </source>
</evidence>
<evidence type="ECO:0000313" key="7">
    <source>
        <dbReference type="EMBL" id="ARZ68400.1"/>
    </source>
</evidence>
<dbReference type="GO" id="GO:0003700">
    <property type="term" value="F:DNA-binding transcription factor activity"/>
    <property type="evidence" value="ECO:0007669"/>
    <property type="project" value="TreeGrafter"/>
</dbReference>
<evidence type="ECO:0000256" key="1">
    <source>
        <dbReference type="ARBA" id="ARBA00023015"/>
    </source>
</evidence>
<protein>
    <recommendedName>
        <fullName evidence="6">HTH tetR-type domain-containing protein</fullName>
    </recommendedName>
</protein>
<reference evidence="7 8" key="1">
    <citation type="submission" date="2017-06" db="EMBL/GenBank/DDBJ databases">
        <title>Streptomyces albireticuli Genome sequencing and assembly.</title>
        <authorList>
            <person name="Wang Y."/>
            <person name="Du B."/>
            <person name="Ding Y."/>
            <person name="Liu H."/>
            <person name="Hou Q."/>
            <person name="Liu K."/>
            <person name="Yao L."/>
            <person name="Wang C."/>
        </authorList>
    </citation>
    <scope>NUCLEOTIDE SEQUENCE [LARGE SCALE GENOMIC DNA]</scope>
    <source>
        <strain evidence="7 8">MDJK11</strain>
    </source>
</reference>
<evidence type="ECO:0000313" key="8">
    <source>
        <dbReference type="Proteomes" id="UP000195755"/>
    </source>
</evidence>
<keyword evidence="1" id="KW-0805">Transcription regulation</keyword>
<dbReference type="PANTHER" id="PTHR30055:SF234">
    <property type="entry name" value="HTH-TYPE TRANSCRIPTIONAL REGULATOR BETI"/>
    <property type="match status" value="1"/>
</dbReference>
<dbReference type="Proteomes" id="UP000195755">
    <property type="component" value="Chromosome"/>
</dbReference>
<dbReference type="InterPro" id="IPR001647">
    <property type="entry name" value="HTH_TetR"/>
</dbReference>
<feature type="compositionally biased region" description="Low complexity" evidence="5">
    <location>
        <begin position="1"/>
        <end position="18"/>
    </location>
</feature>